<evidence type="ECO:0000313" key="3">
    <source>
        <dbReference type="Proteomes" id="UP001152803"/>
    </source>
</evidence>
<gene>
    <name evidence="2" type="ORF">COCON_G00128830</name>
</gene>
<evidence type="ECO:0000313" key="2">
    <source>
        <dbReference type="EMBL" id="KAJ8267711.1"/>
    </source>
</evidence>
<protein>
    <submittedName>
        <fullName evidence="2">Uncharacterized protein</fullName>
    </submittedName>
</protein>
<evidence type="ECO:0000256" key="1">
    <source>
        <dbReference type="SAM" id="MobiDB-lite"/>
    </source>
</evidence>
<proteinExistence type="predicted"/>
<reference evidence="2" key="1">
    <citation type="journal article" date="2023" name="Science">
        <title>Genome structures resolve the early diversification of teleost fishes.</title>
        <authorList>
            <person name="Parey E."/>
            <person name="Louis A."/>
            <person name="Montfort J."/>
            <person name="Bouchez O."/>
            <person name="Roques C."/>
            <person name="Iampietro C."/>
            <person name="Lluch J."/>
            <person name="Castinel A."/>
            <person name="Donnadieu C."/>
            <person name="Desvignes T."/>
            <person name="Floi Bucao C."/>
            <person name="Jouanno E."/>
            <person name="Wen M."/>
            <person name="Mejri S."/>
            <person name="Dirks R."/>
            <person name="Jansen H."/>
            <person name="Henkel C."/>
            <person name="Chen W.J."/>
            <person name="Zahm M."/>
            <person name="Cabau C."/>
            <person name="Klopp C."/>
            <person name="Thompson A.W."/>
            <person name="Robinson-Rechavi M."/>
            <person name="Braasch I."/>
            <person name="Lecointre G."/>
            <person name="Bobe J."/>
            <person name="Postlethwait J.H."/>
            <person name="Berthelot C."/>
            <person name="Roest Crollius H."/>
            <person name="Guiguen Y."/>
        </authorList>
    </citation>
    <scope>NUCLEOTIDE SEQUENCE</scope>
    <source>
        <tissue evidence="2">Blood</tissue>
    </source>
</reference>
<feature type="compositionally biased region" description="Polar residues" evidence="1">
    <location>
        <begin position="93"/>
        <end position="103"/>
    </location>
</feature>
<dbReference type="Proteomes" id="UP001152803">
    <property type="component" value="Unassembled WGS sequence"/>
</dbReference>
<keyword evidence="3" id="KW-1185">Reference proteome</keyword>
<feature type="compositionally biased region" description="Basic and acidic residues" evidence="1">
    <location>
        <begin position="54"/>
        <end position="63"/>
    </location>
</feature>
<accession>A0A9Q1DE10</accession>
<comment type="caution">
    <text evidence="2">The sequence shown here is derived from an EMBL/GenBank/DDBJ whole genome shotgun (WGS) entry which is preliminary data.</text>
</comment>
<dbReference type="EMBL" id="JAFJMO010000009">
    <property type="protein sequence ID" value="KAJ8267711.1"/>
    <property type="molecule type" value="Genomic_DNA"/>
</dbReference>
<name>A0A9Q1DE10_CONCO</name>
<feature type="region of interest" description="Disordered" evidence="1">
    <location>
        <begin position="53"/>
        <end position="103"/>
    </location>
</feature>
<sequence length="135" mass="14420">MSFHPHDITQSRWSRCPPFYALVAELQFGWSPQACDFHDNACASCLNTDNTCGIKKEEPRTERPSPTTPTPATGTGLGSPGLKVTGQDARTDLNLSSGVQPKTTAPQWMQGLGASALRCVAAQACCLPCPRQADS</sequence>
<organism evidence="2 3">
    <name type="scientific">Conger conger</name>
    <name type="common">Conger eel</name>
    <name type="synonym">Muraena conger</name>
    <dbReference type="NCBI Taxonomy" id="82655"/>
    <lineage>
        <taxon>Eukaryota</taxon>
        <taxon>Metazoa</taxon>
        <taxon>Chordata</taxon>
        <taxon>Craniata</taxon>
        <taxon>Vertebrata</taxon>
        <taxon>Euteleostomi</taxon>
        <taxon>Actinopterygii</taxon>
        <taxon>Neopterygii</taxon>
        <taxon>Teleostei</taxon>
        <taxon>Anguilliformes</taxon>
        <taxon>Congridae</taxon>
        <taxon>Conger</taxon>
    </lineage>
</organism>
<dbReference type="AlphaFoldDB" id="A0A9Q1DE10"/>